<evidence type="ECO:0000256" key="2">
    <source>
        <dbReference type="ARBA" id="ARBA00003929"/>
    </source>
</evidence>
<protein>
    <recommendedName>
        <fullName evidence="13">Olfactory receptor</fullName>
    </recommendedName>
</protein>
<dbReference type="GO" id="GO:0005654">
    <property type="term" value="C:nucleoplasm"/>
    <property type="evidence" value="ECO:0007669"/>
    <property type="project" value="UniProtKB-ARBA"/>
</dbReference>
<keyword evidence="8 13" id="KW-1133">Transmembrane helix</keyword>
<dbReference type="GeneID" id="122917469"/>
<keyword evidence="11 12" id="KW-0807">Transducer</keyword>
<keyword evidence="7 13" id="KW-0552">Olfaction</keyword>
<feature type="domain" description="G-protein coupled receptors family 1 profile" evidence="14">
    <location>
        <begin position="42"/>
        <end position="297"/>
    </location>
</feature>
<reference evidence="15" key="1">
    <citation type="submission" date="2025-08" db="UniProtKB">
        <authorList>
            <consortium name="Ensembl"/>
        </authorList>
    </citation>
    <scope>IDENTIFICATION</scope>
</reference>
<dbReference type="PROSITE" id="PS50262">
    <property type="entry name" value="G_PROTEIN_RECEP_F1_2"/>
    <property type="match status" value="1"/>
</dbReference>
<evidence type="ECO:0000256" key="4">
    <source>
        <dbReference type="ARBA" id="ARBA00022475"/>
    </source>
</evidence>
<sequence length="319" mass="35126">MDRSNSTSPVVGFILLGLSAHPKLEKMFFVLILLMYLVILLGNGILILVTALDSRLHTPMYFFLGNLSFLDICYTTSSVPLILDSFLTPRKTISFSACVTQMFLSFAMGATECVLLGMMAFDRYVAICNPLRYPVVMSKAACVPMAVGCWTAGSMTAMVQTSLAMRLPFCGNNVINHFTCEILAVLKLACADISINVISMTVANVIFLGIPVLFIFVSYVFIIATILRIPSTEGRKKAFSTCSAHFTVVVIFYGTILFMYGKPKSKDPLGADKQDISDKLTSLFYGVVTPMLNPIIYSLRNKDVKAAVKNLVLRKHVIQ</sequence>
<accession>A0A8C7BJ98</accession>
<comment type="subcellular location">
    <subcellularLocation>
        <location evidence="3 13">Cell membrane</location>
        <topology evidence="3 13">Multi-pass membrane protein</topology>
    </subcellularLocation>
</comment>
<evidence type="ECO:0000256" key="5">
    <source>
        <dbReference type="ARBA" id="ARBA00022606"/>
    </source>
</evidence>
<dbReference type="Proteomes" id="UP000694425">
    <property type="component" value="Unplaced"/>
</dbReference>
<keyword evidence="10 13" id="KW-0472">Membrane</keyword>
<reference evidence="15" key="2">
    <citation type="submission" date="2025-09" db="UniProtKB">
        <authorList>
            <consortium name="Ensembl"/>
        </authorList>
    </citation>
    <scope>IDENTIFICATION</scope>
</reference>
<feature type="transmembrane region" description="Helical" evidence="13">
    <location>
        <begin position="205"/>
        <end position="227"/>
    </location>
</feature>
<dbReference type="PRINTS" id="PR00237">
    <property type="entry name" value="GPCRRHODOPSN"/>
</dbReference>
<dbReference type="Gene3D" id="1.20.1070.10">
    <property type="entry name" value="Rhodopsin 7-helix transmembrane proteins"/>
    <property type="match status" value="1"/>
</dbReference>
<dbReference type="RefSeq" id="XP_044121307.1">
    <property type="nucleotide sequence ID" value="XM_044265372.1"/>
</dbReference>
<dbReference type="InterPro" id="IPR000276">
    <property type="entry name" value="GPCR_Rhodpsn"/>
</dbReference>
<dbReference type="GO" id="GO:0004930">
    <property type="term" value="F:G protein-coupled receptor activity"/>
    <property type="evidence" value="ECO:0007669"/>
    <property type="project" value="UniProtKB-KW"/>
</dbReference>
<gene>
    <name evidence="15" type="primary">LOC122917469</name>
</gene>
<comment type="function">
    <text evidence="1">Odorant receptor.</text>
</comment>
<dbReference type="CDD" id="cd15430">
    <property type="entry name" value="7tmA_OR13-like"/>
    <property type="match status" value="1"/>
</dbReference>
<keyword evidence="12" id="KW-0675">Receptor</keyword>
<evidence type="ECO:0000313" key="16">
    <source>
        <dbReference type="Proteomes" id="UP000694425"/>
    </source>
</evidence>
<keyword evidence="5 13" id="KW-0716">Sensory transduction</keyword>
<dbReference type="GO" id="GO:0005886">
    <property type="term" value="C:plasma membrane"/>
    <property type="evidence" value="ECO:0007669"/>
    <property type="project" value="UniProtKB-SubCell"/>
</dbReference>
<evidence type="ECO:0000256" key="6">
    <source>
        <dbReference type="ARBA" id="ARBA00022692"/>
    </source>
</evidence>
<dbReference type="Ensembl" id="ENSNVIT00000024888.1">
    <property type="protein sequence ID" value="ENSNVIP00000021347.1"/>
    <property type="gene ID" value="ENSNVIG00000016725.1"/>
</dbReference>
<evidence type="ECO:0000256" key="10">
    <source>
        <dbReference type="ARBA" id="ARBA00023136"/>
    </source>
</evidence>
<evidence type="ECO:0000256" key="13">
    <source>
        <dbReference type="RuleBase" id="RU363047"/>
    </source>
</evidence>
<evidence type="ECO:0000256" key="1">
    <source>
        <dbReference type="ARBA" id="ARBA00002936"/>
    </source>
</evidence>
<dbReference type="KEGG" id="nvs:122917469"/>
<dbReference type="PROSITE" id="PS00237">
    <property type="entry name" value="G_PROTEIN_RECEP_F1_1"/>
    <property type="match status" value="1"/>
</dbReference>
<dbReference type="PANTHER" id="PTHR26453">
    <property type="entry name" value="OLFACTORY RECEPTOR"/>
    <property type="match status" value="1"/>
</dbReference>
<keyword evidence="16" id="KW-1185">Reference proteome</keyword>
<evidence type="ECO:0000256" key="7">
    <source>
        <dbReference type="ARBA" id="ARBA00022725"/>
    </source>
</evidence>
<evidence type="ECO:0000256" key="12">
    <source>
        <dbReference type="RuleBase" id="RU000688"/>
    </source>
</evidence>
<evidence type="ECO:0000256" key="11">
    <source>
        <dbReference type="ARBA" id="ARBA00023224"/>
    </source>
</evidence>
<comment type="function">
    <text evidence="2">Putative odorant or sperm cell receptor.</text>
</comment>
<evidence type="ECO:0000256" key="8">
    <source>
        <dbReference type="ARBA" id="ARBA00022989"/>
    </source>
</evidence>
<feature type="transmembrane region" description="Helical" evidence="13">
    <location>
        <begin position="280"/>
        <end position="299"/>
    </location>
</feature>
<feature type="transmembrane region" description="Helical" evidence="13">
    <location>
        <begin position="27"/>
        <end position="49"/>
    </location>
</feature>
<dbReference type="GO" id="GO:0004984">
    <property type="term" value="F:olfactory receptor activity"/>
    <property type="evidence" value="ECO:0007669"/>
    <property type="project" value="InterPro"/>
</dbReference>
<keyword evidence="6 12" id="KW-0812">Transmembrane</keyword>
<proteinExistence type="inferred from homology"/>
<evidence type="ECO:0000259" key="14">
    <source>
        <dbReference type="PROSITE" id="PS50262"/>
    </source>
</evidence>
<feature type="transmembrane region" description="Helical" evidence="13">
    <location>
        <begin position="239"/>
        <end position="260"/>
    </location>
</feature>
<dbReference type="InterPro" id="IPR017452">
    <property type="entry name" value="GPCR_Rhodpsn_7TM"/>
</dbReference>
<keyword evidence="9 12" id="KW-0297">G-protein coupled receptor</keyword>
<dbReference type="FunFam" id="1.20.1070.10:FF:000501">
    <property type="entry name" value="Olfactory receptor"/>
    <property type="match status" value="1"/>
</dbReference>
<feature type="transmembrane region" description="Helical" evidence="13">
    <location>
        <begin position="103"/>
        <end position="121"/>
    </location>
</feature>
<dbReference type="SUPFAM" id="SSF81321">
    <property type="entry name" value="Family A G protein-coupled receptor-like"/>
    <property type="match status" value="1"/>
</dbReference>
<dbReference type="InterPro" id="IPR000725">
    <property type="entry name" value="Olfact_rcpt"/>
</dbReference>
<evidence type="ECO:0000256" key="3">
    <source>
        <dbReference type="ARBA" id="ARBA00004651"/>
    </source>
</evidence>
<feature type="transmembrane region" description="Helical" evidence="13">
    <location>
        <begin position="133"/>
        <end position="153"/>
    </location>
</feature>
<dbReference type="PRINTS" id="PR00245">
    <property type="entry name" value="OLFACTORYR"/>
</dbReference>
<name>A0A8C7BJ98_NEOVI</name>
<dbReference type="Pfam" id="PF13853">
    <property type="entry name" value="7tm_4"/>
    <property type="match status" value="1"/>
</dbReference>
<dbReference type="GeneTree" id="ENSGT01040000240406"/>
<evidence type="ECO:0000256" key="9">
    <source>
        <dbReference type="ARBA" id="ARBA00023040"/>
    </source>
</evidence>
<comment type="similarity">
    <text evidence="12">Belongs to the G-protein coupled receptor 1 family.</text>
</comment>
<evidence type="ECO:0000313" key="15">
    <source>
        <dbReference type="Ensembl" id="ENSNVIP00000021347.1"/>
    </source>
</evidence>
<keyword evidence="4 13" id="KW-1003">Cell membrane</keyword>
<organism evidence="15 16">
    <name type="scientific">Neovison vison</name>
    <name type="common">American mink</name>
    <name type="synonym">Mustela vison</name>
    <dbReference type="NCBI Taxonomy" id="452646"/>
    <lineage>
        <taxon>Eukaryota</taxon>
        <taxon>Metazoa</taxon>
        <taxon>Chordata</taxon>
        <taxon>Craniata</taxon>
        <taxon>Vertebrata</taxon>
        <taxon>Euteleostomi</taxon>
        <taxon>Mammalia</taxon>
        <taxon>Eutheria</taxon>
        <taxon>Laurasiatheria</taxon>
        <taxon>Carnivora</taxon>
        <taxon>Caniformia</taxon>
        <taxon>Musteloidea</taxon>
        <taxon>Mustelidae</taxon>
        <taxon>Mustelinae</taxon>
        <taxon>Neogale</taxon>
    </lineage>
</organism>
<dbReference type="AlphaFoldDB" id="A0A8C7BJ98"/>
<feature type="transmembrane region" description="Helical" evidence="13">
    <location>
        <begin position="61"/>
        <end position="83"/>
    </location>
</feature>